<evidence type="ECO:0000313" key="4">
    <source>
        <dbReference type="Proteomes" id="UP001175000"/>
    </source>
</evidence>
<dbReference type="PANTHER" id="PTHR24148:SF73">
    <property type="entry name" value="HET DOMAIN PROTEIN (AFU_ORTHOLOGUE AFUA_8G01020)"/>
    <property type="match status" value="1"/>
</dbReference>
<evidence type="ECO:0000313" key="3">
    <source>
        <dbReference type="EMBL" id="KAK0632469.1"/>
    </source>
</evidence>
<dbReference type="InterPro" id="IPR010730">
    <property type="entry name" value="HET"/>
</dbReference>
<accession>A0AA39XEK0</accession>
<proteinExistence type="predicted"/>
<name>A0AA39XEK0_9PEZI</name>
<reference evidence="3" key="1">
    <citation type="submission" date="2023-06" db="EMBL/GenBank/DDBJ databases">
        <title>Genome-scale phylogeny and comparative genomics of the fungal order Sordariales.</title>
        <authorList>
            <consortium name="Lawrence Berkeley National Laboratory"/>
            <person name="Hensen N."/>
            <person name="Bonometti L."/>
            <person name="Westerberg I."/>
            <person name="Brannstrom I.O."/>
            <person name="Guillou S."/>
            <person name="Cros-Aarteil S."/>
            <person name="Calhoun S."/>
            <person name="Haridas S."/>
            <person name="Kuo A."/>
            <person name="Mondo S."/>
            <person name="Pangilinan J."/>
            <person name="Riley R."/>
            <person name="Labutti K."/>
            <person name="Andreopoulos B."/>
            <person name="Lipzen A."/>
            <person name="Chen C."/>
            <person name="Yanf M."/>
            <person name="Daum C."/>
            <person name="Ng V."/>
            <person name="Clum A."/>
            <person name="Steindorff A."/>
            <person name="Ohm R."/>
            <person name="Martin F."/>
            <person name="Silar P."/>
            <person name="Natvig D."/>
            <person name="Lalanne C."/>
            <person name="Gautier V."/>
            <person name="Ament-Velasquez S.L."/>
            <person name="Kruys A."/>
            <person name="Hutchinson M.I."/>
            <person name="Powell A.J."/>
            <person name="Barry K."/>
            <person name="Miller A.N."/>
            <person name="Grigoriev I.V."/>
            <person name="Debuchy R."/>
            <person name="Gladieux P."/>
            <person name="Thoren M.H."/>
            <person name="Johannesson H."/>
        </authorList>
    </citation>
    <scope>NUCLEOTIDE SEQUENCE</scope>
    <source>
        <strain evidence="3">CBS 606.72</strain>
    </source>
</reference>
<dbReference type="Proteomes" id="UP001175000">
    <property type="component" value="Unassembled WGS sequence"/>
</dbReference>
<feature type="region of interest" description="Disordered" evidence="1">
    <location>
        <begin position="1"/>
        <end position="20"/>
    </location>
</feature>
<sequence>MANDTHGSDAGFDEDTTNPQRELSIFHAQALQRKRQKEIIDQLELEQPKRRRQVFMDTPFPAMAVSQSYDGILQDLAMQRPQQVETISQPQRSRRGQVFMDTPFPSLSQAQILSHEPKFRGWRKQHPCSSSGFGASGEQVFAAPVYYCANPDLLKCSSKGGKDILIESGDDIIETRLVVDDELTRIKLLRATTPTHGAPNVSTIVSYSLETFSWKSHPDFIAFSYVWGTDAPDNIILVNDDKYYIQNNLFTALSHFSQDNLSYLWADAICIDQTDEEEKSHVVQHMGDIFRRASKVIAWLGPLELNPRPDTSKLRQWDLIDNLEYLGSLFWEKSGAGTKKLNEVSPDLSKTLQLCLSGIKDCFGNNGDGTNVFPVSAYARFSNNPYWQRIWVLQEAYLAQDLWFQCGPKSISMRTLSGALILLERFQKFIISASEPAAVLLRAMPQVREFAMGSPSFPEMHHLVIYTSIYPAGIVSLRVAMANFCVKELPRGSRATDPRDMIFGLLGFATEHEKAYIKADYTKSVRDVYRDVTRALISSGFGDVLSWSQRSQKELSDLPSWVPDFSSTIYEPLCSQGQAKPWLPRFNASSGRPVVVWSNPEEAGLNSNTLSLLGVTFDEVCSLGDIWYPRDHHREYSNDKGLLHGATMSSRSASYAAIRKFLDEIRTFASTTRLDGFEVKTVINEDIACRVACADQLMLDSRLRRVSKDCPDLRDYYLRALHNVRDQFNHGADESMASQAQPYLETILRWVNKRPFRTHGGHVGLAPAETEPGDLAVIFPGFSAPYVLRRVGDDARMYELVGECYVYGVMDGEYLGATETVLDLFRLV</sequence>
<evidence type="ECO:0000256" key="1">
    <source>
        <dbReference type="SAM" id="MobiDB-lite"/>
    </source>
</evidence>
<gene>
    <name evidence="3" type="ORF">B0T14DRAFT_490828</name>
</gene>
<dbReference type="Pfam" id="PF06985">
    <property type="entry name" value="HET"/>
    <property type="match status" value="1"/>
</dbReference>
<evidence type="ECO:0000259" key="2">
    <source>
        <dbReference type="Pfam" id="PF06985"/>
    </source>
</evidence>
<dbReference type="InterPro" id="IPR052895">
    <property type="entry name" value="HetReg/Transcr_Mod"/>
</dbReference>
<protein>
    <submittedName>
        <fullName evidence="3">Heterokaryon incompatibility protein-domain-containing protein</fullName>
    </submittedName>
</protein>
<dbReference type="AlphaFoldDB" id="A0AA39XEK0"/>
<dbReference type="Pfam" id="PF26639">
    <property type="entry name" value="Het-6_barrel"/>
    <property type="match status" value="1"/>
</dbReference>
<organism evidence="3 4">
    <name type="scientific">Immersiella caudata</name>
    <dbReference type="NCBI Taxonomy" id="314043"/>
    <lineage>
        <taxon>Eukaryota</taxon>
        <taxon>Fungi</taxon>
        <taxon>Dikarya</taxon>
        <taxon>Ascomycota</taxon>
        <taxon>Pezizomycotina</taxon>
        <taxon>Sordariomycetes</taxon>
        <taxon>Sordariomycetidae</taxon>
        <taxon>Sordariales</taxon>
        <taxon>Lasiosphaeriaceae</taxon>
        <taxon>Immersiella</taxon>
    </lineage>
</organism>
<feature type="domain" description="Heterokaryon incompatibility" evidence="2">
    <location>
        <begin position="220"/>
        <end position="395"/>
    </location>
</feature>
<keyword evidence="4" id="KW-1185">Reference proteome</keyword>
<dbReference type="EMBL" id="JAULSU010000001">
    <property type="protein sequence ID" value="KAK0632469.1"/>
    <property type="molecule type" value="Genomic_DNA"/>
</dbReference>
<dbReference type="PANTHER" id="PTHR24148">
    <property type="entry name" value="ANKYRIN REPEAT DOMAIN-CONTAINING PROTEIN 39 HOMOLOG-RELATED"/>
    <property type="match status" value="1"/>
</dbReference>
<comment type="caution">
    <text evidence="3">The sequence shown here is derived from an EMBL/GenBank/DDBJ whole genome shotgun (WGS) entry which is preliminary data.</text>
</comment>